<comment type="caution">
    <text evidence="4">The sequence shown here is derived from an EMBL/GenBank/DDBJ whole genome shotgun (WGS) entry which is preliminary data.</text>
</comment>
<evidence type="ECO:0000256" key="3">
    <source>
        <dbReference type="SAM" id="MobiDB-lite"/>
    </source>
</evidence>
<dbReference type="Gene3D" id="1.20.1260.20">
    <property type="entry name" value="PPE superfamily"/>
    <property type="match status" value="1"/>
</dbReference>
<dbReference type="EMBL" id="VENP01000048">
    <property type="protein sequence ID" value="TNU73392.1"/>
    <property type="molecule type" value="Genomic_DNA"/>
</dbReference>
<dbReference type="InterPro" id="IPR011049">
    <property type="entry name" value="Serralysin-like_metalloprot_C"/>
</dbReference>
<dbReference type="PROSITE" id="PS00330">
    <property type="entry name" value="HEMOLYSIN_CALCIUM"/>
    <property type="match status" value="4"/>
</dbReference>
<evidence type="ECO:0000256" key="2">
    <source>
        <dbReference type="ARBA" id="ARBA00022525"/>
    </source>
</evidence>
<keyword evidence="5" id="KW-1185">Reference proteome</keyword>
<evidence type="ECO:0000313" key="5">
    <source>
        <dbReference type="Proteomes" id="UP000313849"/>
    </source>
</evidence>
<dbReference type="InterPro" id="IPR018511">
    <property type="entry name" value="Hemolysin-typ_Ca-bd_CS"/>
</dbReference>
<dbReference type="RefSeq" id="WP_139987342.1">
    <property type="nucleotide sequence ID" value="NZ_VENP01000048.1"/>
</dbReference>
<accession>A0A5C5BBG1</accession>
<dbReference type="PRINTS" id="PR00313">
    <property type="entry name" value="CABNDNGRPT"/>
</dbReference>
<dbReference type="AlphaFoldDB" id="A0A5C5BBG1"/>
<feature type="compositionally biased region" description="Polar residues" evidence="3">
    <location>
        <begin position="417"/>
        <end position="426"/>
    </location>
</feature>
<sequence length="620" mass="64017">MTEGTWNLHADPVALDRAAAAWASAGQAFDTAAEAYRLAGQDARSEWEGAAAESFDAVRRTLLEGLDTASETAAGVAAAMQSAAGAVRSAQGQLDASWASVMSLPRTYGPYGSITFTTETEEELARARAAVDTAADVRSSLAGTLLGYSATVRSAIAVWRSLVADWGPVADGATAPFDVPVGPGDGTQRVGVVVVGGQVIFSGGDGNERITVTIDPDTGEQIVTVTTYTYVDNAVVESDPVTYRLPAGKHLVIRGGGGEDIITLPTDSTIAFTVTGGSGRDRISSGGGEDRIFGLGGDDEVTAGGGADYVSGGAGHDYLDAQAGDDTVFGGAGNDTLYGLDGDDALSGGTGRDYLEGGEGDDALDGGQGDDILSGGRGDDALDGGLGDDRAYGGHGRDVSIGGTGTDTSIDDARAEGSTNEVNTTVELPPDLEHITIEGSPEFVARVRADLDLLGSSPAGSALLANLEQRYEESGFLGMGKSSLVIREWEPPSDQPFGQNSTASNGGLFQGNVDTVRYLPSIDDFRGAPPVVVLQHELAHVYDYANGTFVGDPYTGSDTRDTPRPGYPDVSVGERQASGLPIDHDGNPATPEIIDPDHPIDVTENGLREEMGLPTRESYR</sequence>
<evidence type="ECO:0000313" key="4">
    <source>
        <dbReference type="EMBL" id="TNU73392.1"/>
    </source>
</evidence>
<dbReference type="PANTHER" id="PTHR38340">
    <property type="entry name" value="S-LAYER PROTEIN"/>
    <property type="match status" value="1"/>
</dbReference>
<keyword evidence="2" id="KW-0964">Secreted</keyword>
<dbReference type="Pfam" id="PF00353">
    <property type="entry name" value="HemolysinCabind"/>
    <property type="match status" value="4"/>
</dbReference>
<dbReference type="Pfam" id="PF14891">
    <property type="entry name" value="Peptidase_M91"/>
    <property type="match status" value="1"/>
</dbReference>
<evidence type="ECO:0000256" key="1">
    <source>
        <dbReference type="ARBA" id="ARBA00004613"/>
    </source>
</evidence>
<dbReference type="OrthoDB" id="5952792at2"/>
<proteinExistence type="predicted"/>
<protein>
    <submittedName>
        <fullName evidence="4">Calcium-binding protein</fullName>
    </submittedName>
</protein>
<dbReference type="SUPFAM" id="SSF51120">
    <property type="entry name" value="beta-Roll"/>
    <property type="match status" value="1"/>
</dbReference>
<feature type="region of interest" description="Disordered" evidence="3">
    <location>
        <begin position="553"/>
        <end position="620"/>
    </location>
</feature>
<dbReference type="GO" id="GO:0005509">
    <property type="term" value="F:calcium ion binding"/>
    <property type="evidence" value="ECO:0007669"/>
    <property type="project" value="InterPro"/>
</dbReference>
<dbReference type="InterPro" id="IPR038332">
    <property type="entry name" value="PPE_sf"/>
</dbReference>
<feature type="region of interest" description="Disordered" evidence="3">
    <location>
        <begin position="349"/>
        <end position="427"/>
    </location>
</feature>
<feature type="compositionally biased region" description="Basic and acidic residues" evidence="3">
    <location>
        <begin position="595"/>
        <end position="620"/>
    </location>
</feature>
<feature type="compositionally biased region" description="Basic and acidic residues" evidence="3">
    <location>
        <begin position="387"/>
        <end position="398"/>
    </location>
</feature>
<name>A0A5C5BBG1_9MICO</name>
<dbReference type="InterPro" id="IPR028208">
    <property type="entry name" value="Effector_pro_NleD-like"/>
</dbReference>
<organism evidence="4 5">
    <name type="scientific">Miniimonas arenae</name>
    <dbReference type="NCBI Taxonomy" id="676201"/>
    <lineage>
        <taxon>Bacteria</taxon>
        <taxon>Bacillati</taxon>
        <taxon>Actinomycetota</taxon>
        <taxon>Actinomycetes</taxon>
        <taxon>Micrococcales</taxon>
        <taxon>Beutenbergiaceae</taxon>
        <taxon>Miniimonas</taxon>
    </lineage>
</organism>
<dbReference type="PANTHER" id="PTHR38340:SF1">
    <property type="entry name" value="S-LAYER PROTEIN"/>
    <property type="match status" value="1"/>
</dbReference>
<dbReference type="InterPro" id="IPR050557">
    <property type="entry name" value="RTX_toxin/Mannuronan_C5-epim"/>
</dbReference>
<dbReference type="GO" id="GO:0005576">
    <property type="term" value="C:extracellular region"/>
    <property type="evidence" value="ECO:0007669"/>
    <property type="project" value="UniProtKB-SubCell"/>
</dbReference>
<dbReference type="Gene3D" id="2.150.10.10">
    <property type="entry name" value="Serralysin-like metalloprotease, C-terminal"/>
    <property type="match status" value="3"/>
</dbReference>
<dbReference type="Proteomes" id="UP000313849">
    <property type="component" value="Unassembled WGS sequence"/>
</dbReference>
<comment type="subcellular location">
    <subcellularLocation>
        <location evidence="1">Secreted</location>
    </subcellularLocation>
</comment>
<dbReference type="InterPro" id="IPR001343">
    <property type="entry name" value="Hemolysn_Ca-bd"/>
</dbReference>
<gene>
    <name evidence="4" type="ORF">FH969_11645</name>
</gene>
<reference evidence="4 5" key="1">
    <citation type="submission" date="2019-06" db="EMBL/GenBank/DDBJ databases">
        <title>Draft genome sequence of Miniimonas arenae KCTC 19750T isolated from sea sand.</title>
        <authorList>
            <person name="Park S.-J."/>
        </authorList>
    </citation>
    <scope>NUCLEOTIDE SEQUENCE [LARGE SCALE GENOMIC DNA]</scope>
    <source>
        <strain evidence="4 5">KCTC 19750</strain>
    </source>
</reference>